<keyword evidence="1" id="KW-0472">Membrane</keyword>
<evidence type="ECO:0000256" key="1">
    <source>
        <dbReference type="SAM" id="Phobius"/>
    </source>
</evidence>
<feature type="transmembrane region" description="Helical" evidence="1">
    <location>
        <begin position="12"/>
        <end position="34"/>
    </location>
</feature>
<keyword evidence="3" id="KW-1185">Reference proteome</keyword>
<comment type="caution">
    <text evidence="2">The sequence shown here is derived from an EMBL/GenBank/DDBJ whole genome shotgun (WGS) entry which is preliminary data.</text>
</comment>
<name>A0A0C3I6D3_9VIBR</name>
<dbReference type="AlphaFoldDB" id="A0A0C3I6D3"/>
<accession>A0A0C3I6D3</accession>
<dbReference type="STRING" id="50718.SU60_16300"/>
<sequence>MDIQDSGWNWTSAFGIALAVLAIVGLGWGVAVLLPNSVKLNADFDALQFLEHLAILAILATAIERATQSMLFLTKTDGTDRAIVEATGVKAKDGSRAAMMISLPLGLAVGLTGIGVITPLISIEPSEIDSTMEIARMVVTNLQNKANQLALQITTEEVAQEIGRISAENVELSRSILRGVDTIVTGGLLAGGASGIHQVAEVVKSLVRGPDRARADVLAGTSSASVLSLERGSTNTQLWHLDRAFKIEGSDDGLQEGTYHRVALRGTTKENMFIEFPLTTGTGRVPKITATDLAGGGLSMAREDLNVLTDRLGNIPRDDLKIVVRQV</sequence>
<feature type="transmembrane region" description="Helical" evidence="1">
    <location>
        <begin position="100"/>
        <end position="121"/>
    </location>
</feature>
<keyword evidence="1" id="KW-1133">Transmembrane helix</keyword>
<proteinExistence type="predicted"/>
<evidence type="ECO:0000313" key="2">
    <source>
        <dbReference type="EMBL" id="KIN09907.1"/>
    </source>
</evidence>
<dbReference type="EMBL" id="JXOK01000063">
    <property type="protein sequence ID" value="KIN09907.1"/>
    <property type="molecule type" value="Genomic_DNA"/>
</dbReference>
<gene>
    <name evidence="2" type="ORF">SU60_16300</name>
</gene>
<organism evidence="2 3">
    <name type="scientific">Vibrio mytili</name>
    <dbReference type="NCBI Taxonomy" id="50718"/>
    <lineage>
        <taxon>Bacteria</taxon>
        <taxon>Pseudomonadati</taxon>
        <taxon>Pseudomonadota</taxon>
        <taxon>Gammaproteobacteria</taxon>
        <taxon>Vibrionales</taxon>
        <taxon>Vibrionaceae</taxon>
        <taxon>Vibrio</taxon>
    </lineage>
</organism>
<dbReference type="Proteomes" id="UP000031977">
    <property type="component" value="Unassembled WGS sequence"/>
</dbReference>
<evidence type="ECO:0000313" key="3">
    <source>
        <dbReference type="Proteomes" id="UP000031977"/>
    </source>
</evidence>
<keyword evidence="1" id="KW-0812">Transmembrane</keyword>
<reference evidence="2 3" key="1">
    <citation type="submission" date="2015-01" db="EMBL/GenBank/DDBJ databases">
        <title>Draft genome of Vibrio mytili type strain CAIM 528.</title>
        <authorList>
            <person name="Gonzalez-Castillo A."/>
            <person name="Gomez-Gil B."/>
            <person name="Enciso-Ibarra J."/>
        </authorList>
    </citation>
    <scope>NUCLEOTIDE SEQUENCE [LARGE SCALE GENOMIC DNA]</scope>
    <source>
        <strain evidence="2 3">CAIM 528</strain>
    </source>
</reference>
<protein>
    <submittedName>
        <fullName evidence="2">Uncharacterized protein</fullName>
    </submittedName>
</protein>
<dbReference type="RefSeq" id="WP_041156458.1">
    <property type="nucleotide sequence ID" value="NZ_CBCRVP010000006.1"/>
</dbReference>